<dbReference type="GO" id="GO:0005634">
    <property type="term" value="C:nucleus"/>
    <property type="evidence" value="ECO:0007669"/>
    <property type="project" value="InterPro"/>
</dbReference>
<dbReference type="EMBL" id="JARAOO010000005">
    <property type="protein sequence ID" value="KAJ7968657.1"/>
    <property type="molecule type" value="Genomic_DNA"/>
</dbReference>
<dbReference type="AlphaFoldDB" id="A0AAD7M2V4"/>
<sequence>MERNPNSGKWSRGGIEENILAILDAFETRDTQDANDDRIAFLEAVRAASVGEEHSTRPTCKIFKAVFRILKVGKSIELIVASYKLLIELEKRFPRVYLSNSDKSESSNNPLELVVVNEAWSPFLFTSEHATSDKKAADIHLSGPLDSSSFLALIQCLAEVTDRGSFQALDVKSLANMLLFQYLVNFLEGDFLPRCATTSWNLQRESLLNMLLGYRKIYKGLMQDCLIVICNLCELHTGLRNHLRSIENSGPMLSKKYQPVAIALLEVGKNTCVSMQKFLMMIMELDILKRKADMEGYTTRADGVRTPLVEIILDELTYSKDTLSPFLQVFNEPKWKLEIIVQYFWKYITKTSVRTRKSNEYCDNATFAGVLKRFSNSTSTKTIIKKIGSEVVQLLLAHGFLAQLSLLSEGHPAEGISSPKEGSNSDLVDLCRNIISAFDSLITADKNVEILSVGKEAVFTAATFISY</sequence>
<evidence type="ECO:0000313" key="2">
    <source>
        <dbReference type="Proteomes" id="UP001163823"/>
    </source>
</evidence>
<dbReference type="GO" id="GO:0006974">
    <property type="term" value="P:DNA damage response"/>
    <property type="evidence" value="ECO:0007669"/>
    <property type="project" value="InterPro"/>
</dbReference>
<organism evidence="1 2">
    <name type="scientific">Quillaja saponaria</name>
    <name type="common">Soap bark tree</name>
    <dbReference type="NCBI Taxonomy" id="32244"/>
    <lineage>
        <taxon>Eukaryota</taxon>
        <taxon>Viridiplantae</taxon>
        <taxon>Streptophyta</taxon>
        <taxon>Embryophyta</taxon>
        <taxon>Tracheophyta</taxon>
        <taxon>Spermatophyta</taxon>
        <taxon>Magnoliopsida</taxon>
        <taxon>eudicotyledons</taxon>
        <taxon>Gunneridae</taxon>
        <taxon>Pentapetalae</taxon>
        <taxon>rosids</taxon>
        <taxon>fabids</taxon>
        <taxon>Fabales</taxon>
        <taxon>Quillajaceae</taxon>
        <taxon>Quillaja</taxon>
    </lineage>
</organism>
<proteinExistence type="predicted"/>
<dbReference type="PANTHER" id="PTHR37243:SF2">
    <property type="entry name" value="NEGATIVE REGULATOR OF SYSTEMIC ACQUIRED RESISTANCE SNI1"/>
    <property type="match status" value="1"/>
</dbReference>
<dbReference type="GO" id="GO:0010113">
    <property type="term" value="P:negative regulation of systemic acquired resistance"/>
    <property type="evidence" value="ECO:0007669"/>
    <property type="project" value="TreeGrafter"/>
</dbReference>
<dbReference type="PANTHER" id="PTHR37243">
    <property type="entry name" value="NEGATIVE REGULATOR OF SYSTEMIC ACQUIRED RESISTANCE SNI1"/>
    <property type="match status" value="1"/>
</dbReference>
<name>A0AAD7M2V4_QUISA</name>
<dbReference type="GO" id="GO:0000976">
    <property type="term" value="F:transcription cis-regulatory region binding"/>
    <property type="evidence" value="ECO:0007669"/>
    <property type="project" value="TreeGrafter"/>
</dbReference>
<dbReference type="InterPro" id="IPR034561">
    <property type="entry name" value="SNI1"/>
</dbReference>
<dbReference type="Proteomes" id="UP001163823">
    <property type="component" value="Chromosome 5"/>
</dbReference>
<keyword evidence="2" id="KW-1185">Reference proteome</keyword>
<reference evidence="1" key="1">
    <citation type="journal article" date="2023" name="Science">
        <title>Elucidation of the pathway for biosynthesis of saponin adjuvants from the soapbark tree.</title>
        <authorList>
            <person name="Reed J."/>
            <person name="Orme A."/>
            <person name="El-Demerdash A."/>
            <person name="Owen C."/>
            <person name="Martin L.B.B."/>
            <person name="Misra R.C."/>
            <person name="Kikuchi S."/>
            <person name="Rejzek M."/>
            <person name="Martin A.C."/>
            <person name="Harkess A."/>
            <person name="Leebens-Mack J."/>
            <person name="Louveau T."/>
            <person name="Stephenson M.J."/>
            <person name="Osbourn A."/>
        </authorList>
    </citation>
    <scope>NUCLEOTIDE SEQUENCE</scope>
    <source>
        <strain evidence="1">S10</strain>
    </source>
</reference>
<dbReference type="GO" id="GO:0030915">
    <property type="term" value="C:Smc5-Smc6 complex"/>
    <property type="evidence" value="ECO:0007669"/>
    <property type="project" value="InterPro"/>
</dbReference>
<accession>A0AAD7M2V4</accession>
<comment type="caution">
    <text evidence="1">The sequence shown here is derived from an EMBL/GenBank/DDBJ whole genome shotgun (WGS) entry which is preliminary data.</text>
</comment>
<dbReference type="KEGG" id="qsa:O6P43_012722"/>
<evidence type="ECO:0000313" key="1">
    <source>
        <dbReference type="EMBL" id="KAJ7968657.1"/>
    </source>
</evidence>
<gene>
    <name evidence="1" type="ORF">O6P43_012722</name>
</gene>
<dbReference type="GO" id="GO:0045892">
    <property type="term" value="P:negative regulation of DNA-templated transcription"/>
    <property type="evidence" value="ECO:0007669"/>
    <property type="project" value="InterPro"/>
</dbReference>
<protein>
    <submittedName>
        <fullName evidence="1">Negative regulator of systemic acquired resistance (SNI1)</fullName>
    </submittedName>
</protein>